<evidence type="ECO:0000313" key="2">
    <source>
        <dbReference type="EMBL" id="SEL60659.1"/>
    </source>
</evidence>
<dbReference type="InterPro" id="IPR001938">
    <property type="entry name" value="Thaumatin"/>
</dbReference>
<dbReference type="Proteomes" id="UP000182719">
    <property type="component" value="Unassembled WGS sequence"/>
</dbReference>
<reference evidence="3" key="1">
    <citation type="submission" date="2016-10" db="EMBL/GenBank/DDBJ databases">
        <authorList>
            <person name="Varghese N."/>
            <person name="Submissions S."/>
        </authorList>
    </citation>
    <scope>NUCLEOTIDE SEQUENCE [LARGE SCALE GENOMIC DNA]</scope>
    <source>
        <strain evidence="3">DSM 17044</strain>
    </source>
</reference>
<dbReference type="Pfam" id="PF14200">
    <property type="entry name" value="RicinB_lectin_2"/>
    <property type="match status" value="1"/>
</dbReference>
<dbReference type="PROSITE" id="PS51257">
    <property type="entry name" value="PROKAR_LIPOPROTEIN"/>
    <property type="match status" value="1"/>
</dbReference>
<name>A0A1H7RKS0_STIAU</name>
<dbReference type="PANTHER" id="PTHR31013">
    <property type="entry name" value="THAUMATIN FAMILY PROTEIN-RELATED"/>
    <property type="match status" value="1"/>
</dbReference>
<dbReference type="InterPro" id="IPR035992">
    <property type="entry name" value="Ricin_B-like_lectins"/>
</dbReference>
<dbReference type="EMBL" id="FOAP01000007">
    <property type="protein sequence ID" value="SEL60659.1"/>
    <property type="molecule type" value="Genomic_DNA"/>
</dbReference>
<dbReference type="PANTHER" id="PTHR31013:SF2">
    <property type="entry name" value="THAUMATIN-LIKE PROTEIN"/>
    <property type="match status" value="1"/>
</dbReference>
<dbReference type="InterPro" id="IPR037176">
    <property type="entry name" value="Osmotin/thaumatin-like_sf"/>
</dbReference>
<dbReference type="AlphaFoldDB" id="A0A1H7RKS0"/>
<dbReference type="OrthoDB" id="505805at2"/>
<sequence>MLKMSVYRGLSLLGVVAGLSGCSTQELETAEETGQLQGEAIVSSITEGDYVIRSAMTGKCIDIAAAGTADGAKVQQWDCNGSNAQKFRISPTSGGYWKILNVNSGKALDIKDASTAPNAEIHQWSYVGANNQQFKFVDRGSSRFSVHARHTDMVIDLSWGKPDNGTLYVQYPFTNGQLNQLFTFDKVSGGTTPPPTGNCAVSGDGKTTLRFINQCSFEVNFAGNNITGGLLGSGKEECRTIGSTTEMMLTKRYWGFRKGEDPGFEKHSLAEFGFNEVFYEHRSWDWFNLSHVDAHNLPLKIVPYNLPGGNTCAGQTRSCPMDMIANCPPEGQFRNAAGKVISCVSRDRDNPNSVVARYFDAACSQSYSWSGDDSVMAACNGEDFDIVFCPQN</sequence>
<dbReference type="PROSITE" id="PS51367">
    <property type="entry name" value="THAUMATIN_2"/>
    <property type="match status" value="1"/>
</dbReference>
<dbReference type="InterPro" id="IPR000772">
    <property type="entry name" value="Ricin_B_lectin"/>
</dbReference>
<proteinExistence type="predicted"/>
<dbReference type="PROSITE" id="PS50231">
    <property type="entry name" value="RICIN_B_LECTIN"/>
    <property type="match status" value="1"/>
</dbReference>
<evidence type="ECO:0000313" key="3">
    <source>
        <dbReference type="Proteomes" id="UP000182719"/>
    </source>
</evidence>
<feature type="domain" description="Ricin B lectin" evidence="1">
    <location>
        <begin position="48"/>
        <end position="185"/>
    </location>
</feature>
<dbReference type="SMART" id="SM00458">
    <property type="entry name" value="RICIN"/>
    <property type="match status" value="1"/>
</dbReference>
<dbReference type="SUPFAM" id="SSF50370">
    <property type="entry name" value="Ricin B-like lectins"/>
    <property type="match status" value="1"/>
</dbReference>
<organism evidence="2 3">
    <name type="scientific">Stigmatella aurantiaca</name>
    <dbReference type="NCBI Taxonomy" id="41"/>
    <lineage>
        <taxon>Bacteria</taxon>
        <taxon>Pseudomonadati</taxon>
        <taxon>Myxococcota</taxon>
        <taxon>Myxococcia</taxon>
        <taxon>Myxococcales</taxon>
        <taxon>Cystobacterineae</taxon>
        <taxon>Archangiaceae</taxon>
        <taxon>Stigmatella</taxon>
    </lineage>
</organism>
<accession>A0A1H7RKS0</accession>
<evidence type="ECO:0000259" key="1">
    <source>
        <dbReference type="SMART" id="SM00458"/>
    </source>
</evidence>
<dbReference type="SMART" id="SM00205">
    <property type="entry name" value="THN"/>
    <property type="match status" value="1"/>
</dbReference>
<dbReference type="SUPFAM" id="SSF49870">
    <property type="entry name" value="Osmotin, thaumatin-like protein"/>
    <property type="match status" value="1"/>
</dbReference>
<dbReference type="Pfam" id="PF00314">
    <property type="entry name" value="Thaumatin"/>
    <property type="match status" value="1"/>
</dbReference>
<protein>
    <submittedName>
        <fullName evidence="2">Thaumatin family protein</fullName>
    </submittedName>
</protein>
<dbReference type="Gene3D" id="2.80.10.50">
    <property type="match status" value="2"/>
</dbReference>
<dbReference type="CDD" id="cd00161">
    <property type="entry name" value="beta-trefoil_Ricin-like"/>
    <property type="match status" value="1"/>
</dbReference>
<dbReference type="Gene3D" id="2.60.110.10">
    <property type="entry name" value="Thaumatin"/>
    <property type="match status" value="1"/>
</dbReference>
<gene>
    <name evidence="2" type="ORF">SAMN05444354_10783</name>
</gene>
<keyword evidence="3" id="KW-1185">Reference proteome</keyword>